<sequence>MASKVFSEFVQQKVRMWFKMMDSNQNGSMGLDDFTLVAERFGKAYQLSVEEKNTIQKWLGNDMETGTKVSENRFVAAFGEFVTSNPNVADDAMREMVGVYFDIFDHDKDGVISPDEMKIGLKCFGMQGEMAEALGVLFTDCEGKKDQITRQCYVDMWVDFLVGED</sequence>
<keyword evidence="1" id="KW-0106">Calcium</keyword>
<evidence type="ECO:0000313" key="3">
    <source>
        <dbReference type="EMBL" id="ESO94937.1"/>
    </source>
</evidence>
<keyword evidence="4" id="KW-1185">Reference proteome</keyword>
<feature type="domain" description="EF-hand" evidence="2">
    <location>
        <begin position="9"/>
        <end position="44"/>
    </location>
</feature>
<dbReference type="Pfam" id="PF13405">
    <property type="entry name" value="EF-hand_6"/>
    <property type="match status" value="1"/>
</dbReference>
<name>V4ADL3_LOTGI</name>
<dbReference type="STRING" id="225164.V4ADL3"/>
<dbReference type="EMBL" id="KB201705">
    <property type="protein sequence ID" value="ESO94937.1"/>
    <property type="molecule type" value="Genomic_DNA"/>
</dbReference>
<dbReference type="CTD" id="20245528"/>
<evidence type="ECO:0000259" key="2">
    <source>
        <dbReference type="PROSITE" id="PS50222"/>
    </source>
</evidence>
<dbReference type="Proteomes" id="UP000030746">
    <property type="component" value="Unassembled WGS sequence"/>
</dbReference>
<dbReference type="OrthoDB" id="6242242at2759"/>
<evidence type="ECO:0000256" key="1">
    <source>
        <dbReference type="ARBA" id="ARBA00022837"/>
    </source>
</evidence>
<dbReference type="InterPro" id="IPR011992">
    <property type="entry name" value="EF-hand-dom_pair"/>
</dbReference>
<accession>V4ADL3</accession>
<feature type="non-terminal residue" evidence="3">
    <location>
        <position position="165"/>
    </location>
</feature>
<dbReference type="OMA" id="KIRVWFK"/>
<proteinExistence type="predicted"/>
<dbReference type="SMART" id="SM00054">
    <property type="entry name" value="EFh"/>
    <property type="match status" value="2"/>
</dbReference>
<dbReference type="RefSeq" id="XP_009054370.1">
    <property type="nucleotide sequence ID" value="XM_009056122.1"/>
</dbReference>
<dbReference type="PROSITE" id="PS00018">
    <property type="entry name" value="EF_HAND_1"/>
    <property type="match status" value="2"/>
</dbReference>
<reference evidence="3 4" key="1">
    <citation type="journal article" date="2013" name="Nature">
        <title>Insights into bilaterian evolution from three spiralian genomes.</title>
        <authorList>
            <person name="Simakov O."/>
            <person name="Marletaz F."/>
            <person name="Cho S.J."/>
            <person name="Edsinger-Gonzales E."/>
            <person name="Havlak P."/>
            <person name="Hellsten U."/>
            <person name="Kuo D.H."/>
            <person name="Larsson T."/>
            <person name="Lv J."/>
            <person name="Arendt D."/>
            <person name="Savage R."/>
            <person name="Osoegawa K."/>
            <person name="de Jong P."/>
            <person name="Grimwood J."/>
            <person name="Chapman J.A."/>
            <person name="Shapiro H."/>
            <person name="Aerts A."/>
            <person name="Otillar R.P."/>
            <person name="Terry A.Y."/>
            <person name="Boore J.L."/>
            <person name="Grigoriev I.V."/>
            <person name="Lindberg D.R."/>
            <person name="Seaver E.C."/>
            <person name="Weisblat D.A."/>
            <person name="Putnam N.H."/>
            <person name="Rokhsar D.S."/>
        </authorList>
    </citation>
    <scope>NUCLEOTIDE SEQUENCE [LARGE SCALE GENOMIC DNA]</scope>
</reference>
<dbReference type="InterPro" id="IPR018247">
    <property type="entry name" value="EF_Hand_1_Ca_BS"/>
</dbReference>
<dbReference type="GO" id="GO:0005509">
    <property type="term" value="F:calcium ion binding"/>
    <property type="evidence" value="ECO:0007669"/>
    <property type="project" value="InterPro"/>
</dbReference>
<dbReference type="InterPro" id="IPR002048">
    <property type="entry name" value="EF_hand_dom"/>
</dbReference>
<dbReference type="Gene3D" id="1.10.238.10">
    <property type="entry name" value="EF-hand"/>
    <property type="match status" value="1"/>
</dbReference>
<dbReference type="KEGG" id="lgi:LOTGIDRAFT_202406"/>
<organism evidence="3 4">
    <name type="scientific">Lottia gigantea</name>
    <name type="common">Giant owl limpet</name>
    <dbReference type="NCBI Taxonomy" id="225164"/>
    <lineage>
        <taxon>Eukaryota</taxon>
        <taxon>Metazoa</taxon>
        <taxon>Spiralia</taxon>
        <taxon>Lophotrochozoa</taxon>
        <taxon>Mollusca</taxon>
        <taxon>Gastropoda</taxon>
        <taxon>Patellogastropoda</taxon>
        <taxon>Lottioidea</taxon>
        <taxon>Lottiidae</taxon>
        <taxon>Lottia</taxon>
    </lineage>
</organism>
<feature type="domain" description="EF-hand" evidence="2">
    <location>
        <begin position="92"/>
        <end position="127"/>
    </location>
</feature>
<dbReference type="PROSITE" id="PS50222">
    <property type="entry name" value="EF_HAND_2"/>
    <property type="match status" value="2"/>
</dbReference>
<gene>
    <name evidence="3" type="ORF">LOTGIDRAFT_202406</name>
</gene>
<evidence type="ECO:0000313" key="4">
    <source>
        <dbReference type="Proteomes" id="UP000030746"/>
    </source>
</evidence>
<dbReference type="SUPFAM" id="SSF47473">
    <property type="entry name" value="EF-hand"/>
    <property type="match status" value="1"/>
</dbReference>
<protein>
    <recommendedName>
        <fullName evidence="2">EF-hand domain-containing protein</fullName>
    </recommendedName>
</protein>
<dbReference type="AlphaFoldDB" id="V4ADL3"/>
<dbReference type="HOGENOM" id="CLU_1397568_0_0_1"/>
<dbReference type="GeneID" id="20245528"/>